<accession>A0ABN3EJG5</accession>
<keyword evidence="1" id="KW-0812">Transmembrane</keyword>
<organism evidence="2 3">
    <name type="scientific">Kitasatospora cystarginea</name>
    <dbReference type="NCBI Taxonomy" id="58350"/>
    <lineage>
        <taxon>Bacteria</taxon>
        <taxon>Bacillati</taxon>
        <taxon>Actinomycetota</taxon>
        <taxon>Actinomycetes</taxon>
        <taxon>Kitasatosporales</taxon>
        <taxon>Streptomycetaceae</taxon>
        <taxon>Kitasatospora</taxon>
    </lineage>
</organism>
<gene>
    <name evidence="2" type="ORF">GCM10010430_51700</name>
</gene>
<evidence type="ECO:0000313" key="2">
    <source>
        <dbReference type="EMBL" id="GAA2261177.1"/>
    </source>
</evidence>
<evidence type="ECO:0000256" key="1">
    <source>
        <dbReference type="SAM" id="Phobius"/>
    </source>
</evidence>
<keyword evidence="3" id="KW-1185">Reference proteome</keyword>
<dbReference type="EMBL" id="BAAATR010000026">
    <property type="protein sequence ID" value="GAA2261177.1"/>
    <property type="molecule type" value="Genomic_DNA"/>
</dbReference>
<name>A0ABN3EJG5_9ACTN</name>
<dbReference type="RefSeq" id="WP_344638896.1">
    <property type="nucleotide sequence ID" value="NZ_BAAATR010000026.1"/>
</dbReference>
<evidence type="ECO:0000313" key="3">
    <source>
        <dbReference type="Proteomes" id="UP001500305"/>
    </source>
</evidence>
<feature type="transmembrane region" description="Helical" evidence="1">
    <location>
        <begin position="67"/>
        <end position="84"/>
    </location>
</feature>
<protein>
    <recommendedName>
        <fullName evidence="4">Integral membrane protein</fullName>
    </recommendedName>
</protein>
<feature type="transmembrane region" description="Helical" evidence="1">
    <location>
        <begin position="146"/>
        <end position="168"/>
    </location>
</feature>
<comment type="caution">
    <text evidence="2">The sequence shown here is derived from an EMBL/GenBank/DDBJ whole genome shotgun (WGS) entry which is preliminary data.</text>
</comment>
<proteinExistence type="predicted"/>
<feature type="transmembrane region" description="Helical" evidence="1">
    <location>
        <begin position="29"/>
        <end position="47"/>
    </location>
</feature>
<dbReference type="Proteomes" id="UP001500305">
    <property type="component" value="Unassembled WGS sequence"/>
</dbReference>
<reference evidence="2 3" key="1">
    <citation type="journal article" date="2019" name="Int. J. Syst. Evol. Microbiol.">
        <title>The Global Catalogue of Microorganisms (GCM) 10K type strain sequencing project: providing services to taxonomists for standard genome sequencing and annotation.</title>
        <authorList>
            <consortium name="The Broad Institute Genomics Platform"/>
            <consortium name="The Broad Institute Genome Sequencing Center for Infectious Disease"/>
            <person name="Wu L."/>
            <person name="Ma J."/>
        </authorList>
    </citation>
    <scope>NUCLEOTIDE SEQUENCE [LARGE SCALE GENOMIC DNA]</scope>
    <source>
        <strain evidence="2 3">JCM 7356</strain>
    </source>
</reference>
<sequence length="175" mass="17707">MTDQPTAVRLARSLGTAVAASAPVALPEGPLAAVLVPAGAALAAWWASPATVRRPVAVTFTRRAQLVRHRNTALAVGCVLLSALSTPPIWAAACVTALLLGYLMCVDAAAGPAGLRQLRSRWVPAAAHTASALVLLASYASVAPSGWGRIIAALAVACSAAAVGLALWSRRSDQG</sequence>
<keyword evidence="1" id="KW-0472">Membrane</keyword>
<keyword evidence="1" id="KW-1133">Transmembrane helix</keyword>
<evidence type="ECO:0008006" key="4">
    <source>
        <dbReference type="Google" id="ProtNLM"/>
    </source>
</evidence>